<evidence type="ECO:0000313" key="3">
    <source>
        <dbReference type="Proteomes" id="UP000199382"/>
    </source>
</evidence>
<keyword evidence="1" id="KW-0472">Membrane</keyword>
<organism evidence="2 3">
    <name type="scientific">Aliiruegeria lutimaris</name>
    <dbReference type="NCBI Taxonomy" id="571298"/>
    <lineage>
        <taxon>Bacteria</taxon>
        <taxon>Pseudomonadati</taxon>
        <taxon>Pseudomonadota</taxon>
        <taxon>Alphaproteobacteria</taxon>
        <taxon>Rhodobacterales</taxon>
        <taxon>Roseobacteraceae</taxon>
        <taxon>Aliiruegeria</taxon>
    </lineage>
</organism>
<dbReference type="STRING" id="571298.SAMN04488026_107014"/>
<keyword evidence="1" id="KW-1133">Transmembrane helix</keyword>
<reference evidence="2 3" key="1">
    <citation type="submission" date="2016-10" db="EMBL/GenBank/DDBJ databases">
        <authorList>
            <person name="de Groot N.N."/>
        </authorList>
    </citation>
    <scope>NUCLEOTIDE SEQUENCE [LARGE SCALE GENOMIC DNA]</scope>
    <source>
        <strain evidence="2 3">DSM 25294</strain>
    </source>
</reference>
<evidence type="ECO:0000313" key="2">
    <source>
        <dbReference type="EMBL" id="SDL16016.1"/>
    </source>
</evidence>
<feature type="transmembrane region" description="Helical" evidence="1">
    <location>
        <begin position="86"/>
        <end position="106"/>
    </location>
</feature>
<keyword evidence="1" id="KW-0812">Transmembrane</keyword>
<feature type="transmembrane region" description="Helical" evidence="1">
    <location>
        <begin position="299"/>
        <end position="320"/>
    </location>
</feature>
<name>A0A1G9HT77_9RHOB</name>
<dbReference type="EMBL" id="FNEK01000070">
    <property type="protein sequence ID" value="SDL16016.1"/>
    <property type="molecule type" value="Genomic_DNA"/>
</dbReference>
<keyword evidence="3" id="KW-1185">Reference proteome</keyword>
<sequence>MEIVPSTFLALAAVLAMLLRGPYGAVSIFMALMPFGAAAAFNLPALGGASIGVADLGAVAILGLVCLLPNSLERIAGTMRPWQPGFFLLLLALVCVIAALFLPRIFAGQTEVFGISRSEGQIGIVRLPLTPGTGNITQLFRMVLGFLTFFALATILRRKPDEGLVLSAMITCTLVQFALGWIDVTAHAVGLPQILDPIRTANYSLLTEARMGGMKRMVGGFPEASSFGFLTLGLFGFWLQVWIASPASRAAPWMFAASTILLVRSTSSAAYVAAAVFLVTFAVWTLLTRLRRTARRRSVAIAATTGMLFWVGALIVFGAYQLVSPVTEFLDNALFNKMGTSSGVERMSWNSQAWINFTDTLTFGAGLGSVRASSWFMACLGSIGLIGTGLYIAFLLSFLRLSAPPEPVLRTATLAGLKSGCLALLLSAMLTHATPDLGVIFFALSGLAAGLSRGALLESQPSGNGIE</sequence>
<evidence type="ECO:0008006" key="4">
    <source>
        <dbReference type="Google" id="ProtNLM"/>
    </source>
</evidence>
<evidence type="ECO:0000256" key="1">
    <source>
        <dbReference type="SAM" id="Phobius"/>
    </source>
</evidence>
<proteinExistence type="predicted"/>
<feature type="transmembrane region" description="Helical" evidence="1">
    <location>
        <begin position="437"/>
        <end position="456"/>
    </location>
</feature>
<feature type="transmembrane region" description="Helical" evidence="1">
    <location>
        <begin position="163"/>
        <end position="182"/>
    </location>
</feature>
<accession>A0A1G9HT77</accession>
<dbReference type="AlphaFoldDB" id="A0A1G9HT77"/>
<feature type="transmembrane region" description="Helical" evidence="1">
    <location>
        <begin position="268"/>
        <end position="287"/>
    </location>
</feature>
<feature type="transmembrane region" description="Helical" evidence="1">
    <location>
        <begin position="139"/>
        <end position="156"/>
    </location>
</feature>
<gene>
    <name evidence="2" type="ORF">SAMN04488026_107014</name>
</gene>
<dbReference type="RefSeq" id="WP_093162739.1">
    <property type="nucleotide sequence ID" value="NZ_FNEK01000070.1"/>
</dbReference>
<feature type="transmembrane region" description="Helical" evidence="1">
    <location>
        <begin position="411"/>
        <end position="431"/>
    </location>
</feature>
<feature type="transmembrane region" description="Helical" evidence="1">
    <location>
        <begin position="375"/>
        <end position="399"/>
    </location>
</feature>
<protein>
    <recommendedName>
        <fullName evidence="4">O-Antigen ligase</fullName>
    </recommendedName>
</protein>
<feature type="transmembrane region" description="Helical" evidence="1">
    <location>
        <begin position="227"/>
        <end position="248"/>
    </location>
</feature>
<feature type="transmembrane region" description="Helical" evidence="1">
    <location>
        <begin position="43"/>
        <end position="65"/>
    </location>
</feature>
<dbReference type="Proteomes" id="UP000199382">
    <property type="component" value="Unassembled WGS sequence"/>
</dbReference>
<dbReference type="OrthoDB" id="7010242at2"/>